<protein>
    <submittedName>
        <fullName evidence="6">GntR family transcriptional regulator</fullName>
    </submittedName>
</protein>
<gene>
    <name evidence="6" type="ORF">H3146_05930</name>
</gene>
<reference evidence="7" key="1">
    <citation type="submission" date="2020-05" db="EMBL/GenBank/DDBJ databases">
        <title>Classification of alakaliphilic streptomycetes isolated from an alkaline soil next to Lonar Crater, India and a proposal for the recognition of Streptomyces alkaliterrae sp. nov.</title>
        <authorList>
            <person name="Golinska P."/>
        </authorList>
    </citation>
    <scope>NUCLEOTIDE SEQUENCE [LARGE SCALE GENOMIC DNA]</scope>
    <source>
        <strain evidence="7">OF3</strain>
    </source>
</reference>
<evidence type="ECO:0000256" key="1">
    <source>
        <dbReference type="ARBA" id="ARBA00023015"/>
    </source>
</evidence>
<dbReference type="InterPro" id="IPR028978">
    <property type="entry name" value="Chorismate_lyase_/UTRA_dom_sf"/>
</dbReference>
<dbReference type="Pfam" id="PF07702">
    <property type="entry name" value="UTRA"/>
    <property type="match status" value="1"/>
</dbReference>
<dbReference type="AlphaFoldDB" id="A0A7W3WID1"/>
<dbReference type="InterPro" id="IPR011663">
    <property type="entry name" value="UTRA"/>
</dbReference>
<evidence type="ECO:0000256" key="3">
    <source>
        <dbReference type="ARBA" id="ARBA00023163"/>
    </source>
</evidence>
<dbReference type="Pfam" id="PF00392">
    <property type="entry name" value="GntR"/>
    <property type="match status" value="1"/>
</dbReference>
<dbReference type="InterPro" id="IPR050679">
    <property type="entry name" value="Bact_HTH_transcr_reg"/>
</dbReference>
<dbReference type="Proteomes" id="UP000525686">
    <property type="component" value="Unassembled WGS sequence"/>
</dbReference>
<dbReference type="SUPFAM" id="SSF64288">
    <property type="entry name" value="Chorismate lyase-like"/>
    <property type="match status" value="1"/>
</dbReference>
<proteinExistence type="predicted"/>
<dbReference type="Gene3D" id="3.40.1410.10">
    <property type="entry name" value="Chorismate lyase-like"/>
    <property type="match status" value="1"/>
</dbReference>
<sequence length="251" mass="28031">MPPARKKPPKKGTSPAAIAAHFRRLVEDGTLAPGDEMPSQREVKESFDTSPTTVNAAFRLLKDEGLIETRPGVGSRVRERVDVAVTGSARLRRGERTGQFYAPGETSRDHWAGLRGCRDMTVAKLLDIDLGDEVVVRRRVHQSPGRPATVSISIIHVRAMIDVPEVAQNERLEKWWQEIYKERTSRDIVKSPERRTARLISDDEVEALNLSLPPESAAAVLVTVNVFHDEEGPIEVWEDVYPPGAWQVDTD</sequence>
<dbReference type="CDD" id="cd07377">
    <property type="entry name" value="WHTH_GntR"/>
    <property type="match status" value="1"/>
</dbReference>
<feature type="compositionally biased region" description="Basic and acidic residues" evidence="4">
    <location>
        <begin position="38"/>
        <end position="47"/>
    </location>
</feature>
<dbReference type="GO" id="GO:0045892">
    <property type="term" value="P:negative regulation of DNA-templated transcription"/>
    <property type="evidence" value="ECO:0007669"/>
    <property type="project" value="TreeGrafter"/>
</dbReference>
<evidence type="ECO:0000256" key="2">
    <source>
        <dbReference type="ARBA" id="ARBA00023125"/>
    </source>
</evidence>
<evidence type="ECO:0000256" key="4">
    <source>
        <dbReference type="SAM" id="MobiDB-lite"/>
    </source>
</evidence>
<evidence type="ECO:0000313" key="7">
    <source>
        <dbReference type="Proteomes" id="UP000525686"/>
    </source>
</evidence>
<feature type="domain" description="HTH gntR-type" evidence="5">
    <location>
        <begin position="12"/>
        <end position="80"/>
    </location>
</feature>
<keyword evidence="1" id="KW-0805">Transcription regulation</keyword>
<dbReference type="RefSeq" id="WP_181353698.1">
    <property type="nucleotide sequence ID" value="NZ_JABJWZ010000031.1"/>
</dbReference>
<dbReference type="EMBL" id="JABJWZ010000031">
    <property type="protein sequence ID" value="MBB1252906.1"/>
    <property type="molecule type" value="Genomic_DNA"/>
</dbReference>
<dbReference type="SMART" id="SM00345">
    <property type="entry name" value="HTH_GNTR"/>
    <property type="match status" value="1"/>
</dbReference>
<name>A0A7W3WID1_9ACTN</name>
<dbReference type="GO" id="GO:0003677">
    <property type="term" value="F:DNA binding"/>
    <property type="evidence" value="ECO:0007669"/>
    <property type="project" value="UniProtKB-KW"/>
</dbReference>
<comment type="caution">
    <text evidence="6">The sequence shown here is derived from an EMBL/GenBank/DDBJ whole genome shotgun (WGS) entry which is preliminary data.</text>
</comment>
<dbReference type="SUPFAM" id="SSF46785">
    <property type="entry name" value="Winged helix' DNA-binding domain"/>
    <property type="match status" value="1"/>
</dbReference>
<dbReference type="InterPro" id="IPR000524">
    <property type="entry name" value="Tscrpt_reg_HTH_GntR"/>
</dbReference>
<dbReference type="PANTHER" id="PTHR44846">
    <property type="entry name" value="MANNOSYL-D-GLYCERATE TRANSPORT/METABOLISM SYSTEM REPRESSOR MNGR-RELATED"/>
    <property type="match status" value="1"/>
</dbReference>
<evidence type="ECO:0000313" key="6">
    <source>
        <dbReference type="EMBL" id="MBB1252906.1"/>
    </source>
</evidence>
<feature type="region of interest" description="Disordered" evidence="4">
    <location>
        <begin position="30"/>
        <end position="49"/>
    </location>
</feature>
<evidence type="ECO:0000259" key="5">
    <source>
        <dbReference type="PROSITE" id="PS50949"/>
    </source>
</evidence>
<keyword evidence="3" id="KW-0804">Transcription</keyword>
<dbReference type="InterPro" id="IPR036388">
    <property type="entry name" value="WH-like_DNA-bd_sf"/>
</dbReference>
<dbReference type="InterPro" id="IPR036390">
    <property type="entry name" value="WH_DNA-bd_sf"/>
</dbReference>
<accession>A0A7W3WID1</accession>
<dbReference type="Gene3D" id="1.10.10.10">
    <property type="entry name" value="Winged helix-like DNA-binding domain superfamily/Winged helix DNA-binding domain"/>
    <property type="match status" value="1"/>
</dbReference>
<organism evidence="6 7">
    <name type="scientific">Streptomyces alkaliterrae</name>
    <dbReference type="NCBI Taxonomy" id="2213162"/>
    <lineage>
        <taxon>Bacteria</taxon>
        <taxon>Bacillati</taxon>
        <taxon>Actinomycetota</taxon>
        <taxon>Actinomycetes</taxon>
        <taxon>Kitasatosporales</taxon>
        <taxon>Streptomycetaceae</taxon>
        <taxon>Streptomyces</taxon>
    </lineage>
</organism>
<dbReference type="PROSITE" id="PS50949">
    <property type="entry name" value="HTH_GNTR"/>
    <property type="match status" value="1"/>
</dbReference>
<dbReference type="PANTHER" id="PTHR44846:SF17">
    <property type="entry name" value="GNTR-FAMILY TRANSCRIPTIONAL REGULATOR"/>
    <property type="match status" value="1"/>
</dbReference>
<keyword evidence="2" id="KW-0238">DNA-binding</keyword>
<dbReference type="GO" id="GO:0003700">
    <property type="term" value="F:DNA-binding transcription factor activity"/>
    <property type="evidence" value="ECO:0007669"/>
    <property type="project" value="InterPro"/>
</dbReference>